<proteinExistence type="predicted"/>
<dbReference type="OrthoDB" id="1668230at2759"/>
<evidence type="ECO:0008006" key="4">
    <source>
        <dbReference type="Google" id="ProtNLM"/>
    </source>
</evidence>
<keyword evidence="3" id="KW-1185">Reference proteome</keyword>
<accession>A0A4Q2DG24</accession>
<organism evidence="2 3">
    <name type="scientific">Candolleomyces aberdarensis</name>
    <dbReference type="NCBI Taxonomy" id="2316362"/>
    <lineage>
        <taxon>Eukaryota</taxon>
        <taxon>Fungi</taxon>
        <taxon>Dikarya</taxon>
        <taxon>Basidiomycota</taxon>
        <taxon>Agaricomycotina</taxon>
        <taxon>Agaricomycetes</taxon>
        <taxon>Agaricomycetidae</taxon>
        <taxon>Agaricales</taxon>
        <taxon>Agaricineae</taxon>
        <taxon>Psathyrellaceae</taxon>
        <taxon>Candolleomyces</taxon>
    </lineage>
</organism>
<evidence type="ECO:0000313" key="3">
    <source>
        <dbReference type="Proteomes" id="UP000290288"/>
    </source>
</evidence>
<gene>
    <name evidence="2" type="ORF">EST38_g7248</name>
</gene>
<evidence type="ECO:0000313" key="2">
    <source>
        <dbReference type="EMBL" id="RXW18599.1"/>
    </source>
</evidence>
<evidence type="ECO:0000256" key="1">
    <source>
        <dbReference type="SAM" id="MobiDB-lite"/>
    </source>
</evidence>
<dbReference type="EMBL" id="SDEE01000254">
    <property type="protein sequence ID" value="RXW18599.1"/>
    <property type="molecule type" value="Genomic_DNA"/>
</dbReference>
<feature type="region of interest" description="Disordered" evidence="1">
    <location>
        <begin position="94"/>
        <end position="129"/>
    </location>
</feature>
<feature type="region of interest" description="Disordered" evidence="1">
    <location>
        <begin position="145"/>
        <end position="166"/>
    </location>
</feature>
<dbReference type="Proteomes" id="UP000290288">
    <property type="component" value="Unassembled WGS sequence"/>
</dbReference>
<protein>
    <recommendedName>
        <fullName evidence="4">Protein kinase domain-containing protein</fullName>
    </recommendedName>
</protein>
<sequence>MTEEVEMTKETDVYAFSITCVEIVNLGKWPWGIMLEDEAIRQGVLKDNARPNLIPSPFNPPGLQFSQIVHDLELLQKNFGAGNETPKGTLPLLLEDSIPPSSPSPDMRPNPLPPMSPIDAPKGKSHPEETVATAEIKMPEPVMFTSNKSVDSQPRREDDDGEDFDLLDLDSDAASLAPMEERVLEMKNELRYRLLLNHPFHPSLILPLWQPSPVHMGAVGYLKKPDGEFITLFNALSPGKSSYSAVRDLPSIYGYGKAELRSQKQDKLNVLQKGLDSIVGWVPISRNKNDGTIPICRRYSYELRAGHKASHLCTESTEYVYMEKLTAARKWFQSNIDSIVRIFGKEHHIQREDIIL</sequence>
<dbReference type="STRING" id="2316362.A0A4Q2DG24"/>
<reference evidence="2 3" key="1">
    <citation type="submission" date="2019-01" db="EMBL/GenBank/DDBJ databases">
        <title>Draft genome sequence of Psathyrella aberdarensis IHI B618.</title>
        <authorList>
            <person name="Buettner E."/>
            <person name="Kellner H."/>
        </authorList>
    </citation>
    <scope>NUCLEOTIDE SEQUENCE [LARGE SCALE GENOMIC DNA]</scope>
    <source>
        <strain evidence="2 3">IHI B618</strain>
    </source>
</reference>
<dbReference type="AlphaFoldDB" id="A0A4Q2DG24"/>
<name>A0A4Q2DG24_9AGAR</name>
<feature type="compositionally biased region" description="Pro residues" evidence="1">
    <location>
        <begin position="100"/>
        <end position="116"/>
    </location>
</feature>
<comment type="caution">
    <text evidence="2">The sequence shown here is derived from an EMBL/GenBank/DDBJ whole genome shotgun (WGS) entry which is preliminary data.</text>
</comment>
<feature type="non-terminal residue" evidence="2">
    <location>
        <position position="356"/>
    </location>
</feature>